<reference evidence="4 5" key="1">
    <citation type="journal article" date="2016" name="Antonie Van Leeuwenhoek">
        <title>Nocardia donostiensis sp. nov., isolated from human respiratory specimens.</title>
        <authorList>
            <person name="Ercibengoa M."/>
            <person name="Bell M."/>
            <person name="Marimon J.M."/>
            <person name="Humrighouse B."/>
            <person name="Klenk H.P."/>
            <person name="Potter G."/>
            <person name="Perez-Trallero E."/>
        </authorList>
    </citation>
    <scope>NUCLEOTIDE SEQUENCE [LARGE SCALE GENOMIC DNA]</scope>
    <source>
        <strain evidence="4 5">X1655</strain>
    </source>
</reference>
<comment type="caution">
    <text evidence="4">The sequence shown here is derived from an EMBL/GenBank/DDBJ whole genome shotgun (WGS) entry which is preliminary data.</text>
</comment>
<evidence type="ECO:0000256" key="2">
    <source>
        <dbReference type="SAM" id="MobiDB-lite"/>
    </source>
</evidence>
<sequence length="434" mass="46164">MTVINVAPSVYYEAATICHRAATEFFTAYAAQLRAMNATAQMAGSVGAGKQWAGSYDQQVRDTNNLVSALVMALDNYTGILIQAGHNYALADHEPATGTPAPEKPPTPPLAFSSCPIPPPSAGGPGSGLVDDGLELAQKIGLDLPVPDGDTDKLTTAANTWNTAATAPATTNLPRELERAAALFQTVTAPEASFIDEDLRELKSAAEDLITTFADLATACRDQKTALDDLRTQLEDILQQLATEIAKEIAITLALTIAASVVSFGIGGTAVAAIRAGKAADKVADFVTKIRAIVAAAKLKTAVTLQKSTTNTRHKLQRIIDLVKKHGDDVKKGPKKSLREKLDEAQVTTDRRITIDKGPPNGYIVKRDANGNITNYVQFDENGRGIKRVDLTGRPHGGVPTPHVVEMDHNVAPDGRVFVREQRGARPATPEEVP</sequence>
<evidence type="ECO:0000256" key="1">
    <source>
        <dbReference type="SAM" id="Coils"/>
    </source>
</evidence>
<keyword evidence="1" id="KW-0175">Coiled coil</keyword>
<organism evidence="4 5">
    <name type="scientific">Nocardia donostiensis</name>
    <dbReference type="NCBI Taxonomy" id="1538463"/>
    <lineage>
        <taxon>Bacteria</taxon>
        <taxon>Bacillati</taxon>
        <taxon>Actinomycetota</taxon>
        <taxon>Actinomycetes</taxon>
        <taxon>Mycobacteriales</taxon>
        <taxon>Nocardiaceae</taxon>
        <taxon>Nocardia</taxon>
    </lineage>
</organism>
<dbReference type="AlphaFoldDB" id="A0A1W0B5S7"/>
<name>A0A1W0B5S7_9NOCA</name>
<gene>
    <name evidence="4" type="ORF">B0T46_11835</name>
</gene>
<dbReference type="Pfam" id="PF15529">
    <property type="entry name" value="Ntox24"/>
    <property type="match status" value="1"/>
</dbReference>
<evidence type="ECO:0000313" key="4">
    <source>
        <dbReference type="EMBL" id="ONM48710.1"/>
    </source>
</evidence>
<dbReference type="InterPro" id="IPR029114">
    <property type="entry name" value="Ntox24"/>
</dbReference>
<protein>
    <recommendedName>
        <fullName evidence="3">Bacterial toxin 24 domain-containing protein</fullName>
    </recommendedName>
</protein>
<proteinExistence type="predicted"/>
<dbReference type="STRING" id="1538463.B0T36_04510"/>
<accession>A0A1W0B5S7</accession>
<dbReference type="Proteomes" id="UP000188836">
    <property type="component" value="Unassembled WGS sequence"/>
</dbReference>
<feature type="region of interest" description="Disordered" evidence="2">
    <location>
        <begin position="93"/>
        <end position="112"/>
    </location>
</feature>
<dbReference type="EMBL" id="MUMY01000008">
    <property type="protein sequence ID" value="ONM48710.1"/>
    <property type="molecule type" value="Genomic_DNA"/>
</dbReference>
<evidence type="ECO:0000313" key="5">
    <source>
        <dbReference type="Proteomes" id="UP000188836"/>
    </source>
</evidence>
<evidence type="ECO:0000259" key="3">
    <source>
        <dbReference type="Pfam" id="PF15529"/>
    </source>
</evidence>
<feature type="domain" description="Bacterial toxin 24" evidence="3">
    <location>
        <begin position="352"/>
        <end position="434"/>
    </location>
</feature>
<dbReference type="RefSeq" id="WP_077116622.1">
    <property type="nucleotide sequence ID" value="NZ_LOKT01000002.1"/>
</dbReference>
<feature type="coiled-coil region" evidence="1">
    <location>
        <begin position="220"/>
        <end position="247"/>
    </location>
</feature>
<dbReference type="OrthoDB" id="3698654at2"/>
<keyword evidence="5" id="KW-1185">Reference proteome</keyword>